<reference evidence="1 2" key="1">
    <citation type="submission" date="2010-08" db="EMBL/GenBank/DDBJ databases">
        <authorList>
            <person name="Muzny D."/>
            <person name="Qin X."/>
            <person name="Deng J."/>
            <person name="Jiang H."/>
            <person name="Liu Y."/>
            <person name="Qu J."/>
            <person name="Song X.-Z."/>
            <person name="Zhang L."/>
            <person name="Thornton R."/>
            <person name="Coyle M."/>
            <person name="Francisco L."/>
            <person name="Jackson L."/>
            <person name="Javaid M."/>
            <person name="Korchina V."/>
            <person name="Kovar C."/>
            <person name="Mata R."/>
            <person name="Mathew T."/>
            <person name="Ngo R."/>
            <person name="Nguyen L."/>
            <person name="Nguyen N."/>
            <person name="Okwuonu G."/>
            <person name="Ongeri F."/>
            <person name="Pham C."/>
            <person name="Simmons D."/>
            <person name="Wilczek-Boney K."/>
            <person name="Hale W."/>
            <person name="Jakkamsetti A."/>
            <person name="Pham P."/>
            <person name="Ruth R."/>
            <person name="San Lucas F."/>
            <person name="Warren J."/>
            <person name="Zhang J."/>
            <person name="Zhao Z."/>
            <person name="Zhou C."/>
            <person name="Zhu D."/>
            <person name="Lee S."/>
            <person name="Bess C."/>
            <person name="Blankenburg K."/>
            <person name="Forbes L."/>
            <person name="Fu Q."/>
            <person name="Gubbala S."/>
            <person name="Hirani K."/>
            <person name="Jayaseelan J.C."/>
            <person name="Lara F."/>
            <person name="Munidasa M."/>
            <person name="Palculict T."/>
            <person name="Patil S."/>
            <person name="Pu L.-L."/>
            <person name="Saada N."/>
            <person name="Tang L."/>
            <person name="Weissenberger G."/>
            <person name="Zhu Y."/>
            <person name="Hemphill L."/>
            <person name="Shang Y."/>
            <person name="Youmans B."/>
            <person name="Ayvaz T."/>
            <person name="Ross M."/>
            <person name="Santibanez J."/>
            <person name="Aqrawi P."/>
            <person name="Gross S."/>
            <person name="Joshi V."/>
            <person name="Fowler G."/>
            <person name="Nazareth L."/>
            <person name="Reid J."/>
            <person name="Worley K."/>
            <person name="Petrosino J."/>
            <person name="Highlander S."/>
            <person name="Gibbs R."/>
        </authorList>
    </citation>
    <scope>NUCLEOTIDE SEQUENCE [LARGE SCALE GENOMIC DNA]</scope>
    <source>
        <strain evidence="1 2">ATCC 27679</strain>
    </source>
</reference>
<dbReference type="Proteomes" id="UP000003323">
    <property type="component" value="Unassembled WGS sequence"/>
</dbReference>
<name>E0Q7A6_9BIFI</name>
<dbReference type="HOGENOM" id="CLU_1493431_0_0_11"/>
<evidence type="ECO:0000313" key="2">
    <source>
        <dbReference type="Proteomes" id="UP000003323"/>
    </source>
</evidence>
<protein>
    <submittedName>
        <fullName evidence="1">Uncharacterized protein</fullName>
    </submittedName>
</protein>
<dbReference type="AlphaFoldDB" id="E0Q7A6"/>
<dbReference type="EMBL" id="AEEQ01000009">
    <property type="protein sequence ID" value="EFM41621.1"/>
    <property type="molecule type" value="Genomic_DNA"/>
</dbReference>
<gene>
    <name evidence="1" type="ORF">HMPREF0168_1014</name>
</gene>
<comment type="caution">
    <text evidence="1">The sequence shown here is derived from an EMBL/GenBank/DDBJ whole genome shotgun (WGS) entry which is preliminary data.</text>
</comment>
<proteinExistence type="predicted"/>
<sequence length="180" mass="20319">MEWRKAVTVIEAFRKGYKQGASTILAMVEDYLHGERKSYNPPYALHDFEHQTDNVIECEKKDLVACFDNAVMDCIHLLEKKLPKWISRTTDITGADGLPISPTQGAFQLGHIRGVCVAIVMLENHVKHMTDDEKVTMLLDGNPFNPQTHSIQITEPALQAHVSDSIMHIINDIRDIVEKA</sequence>
<evidence type="ECO:0000313" key="1">
    <source>
        <dbReference type="EMBL" id="EFM41621.1"/>
    </source>
</evidence>
<organism evidence="1 2">
    <name type="scientific">Bifidobacterium dentium ATCC 27679</name>
    <dbReference type="NCBI Taxonomy" id="871562"/>
    <lineage>
        <taxon>Bacteria</taxon>
        <taxon>Bacillati</taxon>
        <taxon>Actinomycetota</taxon>
        <taxon>Actinomycetes</taxon>
        <taxon>Bifidobacteriales</taxon>
        <taxon>Bifidobacteriaceae</taxon>
        <taxon>Bifidobacterium</taxon>
    </lineage>
</organism>
<accession>E0Q7A6</accession>